<evidence type="ECO:0000313" key="1">
    <source>
        <dbReference type="EMBL" id="ERP38788.1"/>
    </source>
</evidence>
<reference evidence="1 2" key="1">
    <citation type="journal article" date="2013" name="Environ. Microbiol.">
        <title>Genome analysis of Chitinivibrio alkaliphilus gen. nov., sp. nov., a novel extremely haloalkaliphilic anaerobic chitinolytic bacterium from the candidate phylum Termite Group 3.</title>
        <authorList>
            <person name="Sorokin D.Y."/>
            <person name="Gumerov V.M."/>
            <person name="Rakitin A.L."/>
            <person name="Beletsky A.V."/>
            <person name="Damste J.S."/>
            <person name="Muyzer G."/>
            <person name="Mardanov A.V."/>
            <person name="Ravin N.V."/>
        </authorList>
    </citation>
    <scope>NUCLEOTIDE SEQUENCE [LARGE SCALE GENOMIC DNA]</scope>
    <source>
        <strain evidence="1 2">ACht1</strain>
    </source>
</reference>
<evidence type="ECO:0000313" key="2">
    <source>
        <dbReference type="Proteomes" id="UP000017148"/>
    </source>
</evidence>
<gene>
    <name evidence="1" type="ORF">CALK_0557</name>
</gene>
<dbReference type="Proteomes" id="UP000017148">
    <property type="component" value="Unassembled WGS sequence"/>
</dbReference>
<dbReference type="EMBL" id="ASJR01000004">
    <property type="protein sequence ID" value="ERP38788.1"/>
    <property type="molecule type" value="Genomic_DNA"/>
</dbReference>
<dbReference type="STRING" id="1313304.CALK_0557"/>
<accession>U7DB66</accession>
<dbReference type="InterPro" id="IPR025906">
    <property type="entry name" value="YjfB_motility"/>
</dbReference>
<dbReference type="Pfam" id="PF14070">
    <property type="entry name" value="YjfB_motility"/>
    <property type="match status" value="1"/>
</dbReference>
<sequence>MYNREYFMSDVSVGGVNQARLAVEINSRLQKTAIDSAETTAANLLRAMPQSANMPNQGTQIDLQG</sequence>
<protein>
    <submittedName>
        <fullName evidence="1">Protein YjfB</fullName>
    </submittedName>
</protein>
<name>U7DB66_9BACT</name>
<comment type="caution">
    <text evidence="1">The sequence shown here is derived from an EMBL/GenBank/DDBJ whole genome shotgun (WGS) entry which is preliminary data.</text>
</comment>
<organism evidence="1 2">
    <name type="scientific">Chitinivibrio alkaliphilus ACht1</name>
    <dbReference type="NCBI Taxonomy" id="1313304"/>
    <lineage>
        <taxon>Bacteria</taxon>
        <taxon>Pseudomonadati</taxon>
        <taxon>Fibrobacterota</taxon>
        <taxon>Chitinivibrionia</taxon>
        <taxon>Chitinivibrionales</taxon>
        <taxon>Chitinivibrionaceae</taxon>
        <taxon>Chitinivibrio</taxon>
    </lineage>
</organism>
<proteinExistence type="predicted"/>
<dbReference type="AlphaFoldDB" id="U7DB66"/>
<keyword evidence="2" id="KW-1185">Reference proteome</keyword>